<accession>A0A6I3LFN3</accession>
<keyword evidence="1" id="KW-1133">Transmembrane helix</keyword>
<organism evidence="2 3">
    <name type="scientific">Myroides albus</name>
    <dbReference type="NCBI Taxonomy" id="2562892"/>
    <lineage>
        <taxon>Bacteria</taxon>
        <taxon>Pseudomonadati</taxon>
        <taxon>Bacteroidota</taxon>
        <taxon>Flavobacteriia</taxon>
        <taxon>Flavobacteriales</taxon>
        <taxon>Flavobacteriaceae</taxon>
        <taxon>Myroides</taxon>
    </lineage>
</organism>
<keyword evidence="1" id="KW-0472">Membrane</keyword>
<keyword evidence="3" id="KW-1185">Reference proteome</keyword>
<dbReference type="AlphaFoldDB" id="A0A6I3LFN3"/>
<dbReference type="OrthoDB" id="1362378at2"/>
<dbReference type="EMBL" id="WMJX01000002">
    <property type="protein sequence ID" value="MTG96973.1"/>
    <property type="molecule type" value="Genomic_DNA"/>
</dbReference>
<keyword evidence="1" id="KW-0812">Transmembrane</keyword>
<gene>
    <name evidence="2" type="ORF">GJV76_02240</name>
</gene>
<dbReference type="RefSeq" id="WP_155091018.1">
    <property type="nucleotide sequence ID" value="NZ_CP102754.1"/>
</dbReference>
<evidence type="ECO:0000313" key="2">
    <source>
        <dbReference type="EMBL" id="MTG96973.1"/>
    </source>
</evidence>
<sequence length="92" mass="10647">MDYRLKGILIGFVAGLIVTVIGSEVYLRLFTHFDLVNDFSFIYRTKLLGRITAIGSLFNLALFTFFITKRRDFYARGCILAVFFITLITFFI</sequence>
<proteinExistence type="predicted"/>
<reference evidence="2 3" key="1">
    <citation type="submission" date="2019-11" db="EMBL/GenBank/DDBJ databases">
        <title>Genome of Strain BIT-d1.</title>
        <authorList>
            <person name="Yang Y."/>
        </authorList>
    </citation>
    <scope>NUCLEOTIDE SEQUENCE [LARGE SCALE GENOMIC DNA]</scope>
    <source>
        <strain evidence="2 3">BIT-d1</strain>
    </source>
</reference>
<feature type="transmembrane region" description="Helical" evidence="1">
    <location>
        <begin position="73"/>
        <end position="91"/>
    </location>
</feature>
<comment type="caution">
    <text evidence="2">The sequence shown here is derived from an EMBL/GenBank/DDBJ whole genome shotgun (WGS) entry which is preliminary data.</text>
</comment>
<protein>
    <submittedName>
        <fullName evidence="2">Uncharacterized protein</fullName>
    </submittedName>
</protein>
<dbReference type="Proteomes" id="UP000438760">
    <property type="component" value="Unassembled WGS sequence"/>
</dbReference>
<evidence type="ECO:0000256" key="1">
    <source>
        <dbReference type="SAM" id="Phobius"/>
    </source>
</evidence>
<name>A0A6I3LFN3_9FLAO</name>
<feature type="transmembrane region" description="Helical" evidence="1">
    <location>
        <begin position="47"/>
        <end position="66"/>
    </location>
</feature>
<evidence type="ECO:0000313" key="3">
    <source>
        <dbReference type="Proteomes" id="UP000438760"/>
    </source>
</evidence>
<feature type="transmembrane region" description="Helical" evidence="1">
    <location>
        <begin position="7"/>
        <end position="27"/>
    </location>
</feature>